<dbReference type="EMBL" id="BAAALD010000113">
    <property type="protein sequence ID" value="GAA1119381.1"/>
    <property type="molecule type" value="Genomic_DNA"/>
</dbReference>
<keyword evidence="2" id="KW-1185">Reference proteome</keyword>
<reference evidence="1 2" key="1">
    <citation type="journal article" date="2019" name="Int. J. Syst. Evol. Microbiol.">
        <title>The Global Catalogue of Microorganisms (GCM) 10K type strain sequencing project: providing services to taxonomists for standard genome sequencing and annotation.</title>
        <authorList>
            <consortium name="The Broad Institute Genomics Platform"/>
            <consortium name="The Broad Institute Genome Sequencing Center for Infectious Disease"/>
            <person name="Wu L."/>
            <person name="Ma J."/>
        </authorList>
    </citation>
    <scope>NUCLEOTIDE SEQUENCE [LARGE SCALE GENOMIC DNA]</scope>
    <source>
        <strain evidence="1 2">JCM 13002</strain>
    </source>
</reference>
<organism evidence="1 2">
    <name type="scientific">Kitasatospora arboriphila</name>
    <dbReference type="NCBI Taxonomy" id="258052"/>
    <lineage>
        <taxon>Bacteria</taxon>
        <taxon>Bacillati</taxon>
        <taxon>Actinomycetota</taxon>
        <taxon>Actinomycetes</taxon>
        <taxon>Kitasatosporales</taxon>
        <taxon>Streptomycetaceae</taxon>
        <taxon>Kitasatospora</taxon>
    </lineage>
</organism>
<dbReference type="RefSeq" id="WP_344627686.1">
    <property type="nucleotide sequence ID" value="NZ_BAAALD010000113.1"/>
</dbReference>
<evidence type="ECO:0000313" key="2">
    <source>
        <dbReference type="Proteomes" id="UP001499987"/>
    </source>
</evidence>
<accession>A0ABN1U6S3</accession>
<evidence type="ECO:0000313" key="1">
    <source>
        <dbReference type="EMBL" id="GAA1119381.1"/>
    </source>
</evidence>
<protein>
    <recommendedName>
        <fullName evidence="3">DUF4177 domain-containing protein</fullName>
    </recommendedName>
</protein>
<sequence>MGFINQAKGNNAGKEAADAYNRGDSVFVWKAIEANKNSLTTGPMVGMAEQIQAVEASGWTLANFAVGEGKSLGGERIALVMLFRRRA</sequence>
<gene>
    <name evidence="1" type="ORF">GCM10009663_69100</name>
</gene>
<evidence type="ECO:0008006" key="3">
    <source>
        <dbReference type="Google" id="ProtNLM"/>
    </source>
</evidence>
<name>A0ABN1U6S3_9ACTN</name>
<comment type="caution">
    <text evidence="1">The sequence shown here is derived from an EMBL/GenBank/DDBJ whole genome shotgun (WGS) entry which is preliminary data.</text>
</comment>
<proteinExistence type="predicted"/>
<dbReference type="Proteomes" id="UP001499987">
    <property type="component" value="Unassembled WGS sequence"/>
</dbReference>